<name>A0ABS5HH72_9BACT</name>
<evidence type="ECO:0000313" key="2">
    <source>
        <dbReference type="EMBL" id="MBR8463483.1"/>
    </source>
</evidence>
<dbReference type="Proteomes" id="UP000682951">
    <property type="component" value="Unassembled WGS sequence"/>
</dbReference>
<dbReference type="PROSITE" id="PS51257">
    <property type="entry name" value="PROKAR_LIPOPROTEIN"/>
    <property type="match status" value="1"/>
</dbReference>
<keyword evidence="3" id="KW-1185">Reference proteome</keyword>
<keyword evidence="1" id="KW-0812">Transmembrane</keyword>
<keyword evidence="1" id="KW-1133">Transmembrane helix</keyword>
<dbReference type="RefSeq" id="WP_212141633.1">
    <property type="nucleotide sequence ID" value="NZ_JAGSSW010000002.1"/>
</dbReference>
<evidence type="ECO:0000256" key="1">
    <source>
        <dbReference type="SAM" id="Phobius"/>
    </source>
</evidence>
<evidence type="ECO:0000313" key="3">
    <source>
        <dbReference type="Proteomes" id="UP000682951"/>
    </source>
</evidence>
<accession>A0ABS5HH72</accession>
<comment type="caution">
    <text evidence="2">The sequence shown here is derived from an EMBL/GenBank/DDBJ whole genome shotgun (WGS) entry which is preliminary data.</text>
</comment>
<feature type="transmembrane region" description="Helical" evidence="1">
    <location>
        <begin position="7"/>
        <end position="31"/>
    </location>
</feature>
<proteinExistence type="predicted"/>
<sequence>MQNKKTFWPYGIVLSIIACIIACIATIIIALKHPVQLDTFFIDRYQNVDDNITEIQISQKRFDDKFELKFDNLKIYPLTSDFKFKIISKNGEMPKFLAQAILSKPETNEFNIDINITQNGDELSTDKIKLAKNGRWQILLKLNDGVNTRFYKLEFFAR</sequence>
<dbReference type="EMBL" id="JAGSSW010000002">
    <property type="protein sequence ID" value="MBR8463483.1"/>
    <property type="molecule type" value="Genomic_DNA"/>
</dbReference>
<keyword evidence="1" id="KW-0472">Membrane</keyword>
<organism evidence="2 3">
    <name type="scientific">Campylobacter anatolicus</name>
    <dbReference type="NCBI Taxonomy" id="2829105"/>
    <lineage>
        <taxon>Bacteria</taxon>
        <taxon>Pseudomonadati</taxon>
        <taxon>Campylobacterota</taxon>
        <taxon>Epsilonproteobacteria</taxon>
        <taxon>Campylobacterales</taxon>
        <taxon>Campylobacteraceae</taxon>
        <taxon>Campylobacter</taxon>
    </lineage>
</organism>
<reference evidence="2 3" key="1">
    <citation type="submission" date="2021-04" db="EMBL/GenBank/DDBJ databases">
        <title>Molecular and phenotypic characterization and identification of bacterial isolates recovered from the Anatolian ground squirrels (Spermophilus xanthoprymnus) and which have the potential to form a new species in the Campylobacter genus.</title>
        <authorList>
            <person name="Aydin F."/>
            <person name="Abay S."/>
            <person name="Kayman T."/>
            <person name="Karakaya E."/>
            <person name="Mustak H.K."/>
            <person name="Mustak I.B."/>
            <person name="Bilgin N."/>
            <person name="Duzler A."/>
            <person name="Sahin O."/>
            <person name="Guran O."/>
            <person name="Saticioglu I.B."/>
        </authorList>
    </citation>
    <scope>NUCLEOTIDE SEQUENCE [LARGE SCALE GENOMIC DNA]</scope>
    <source>
        <strain evidence="3">faydin-G24</strain>
    </source>
</reference>
<gene>
    <name evidence="2" type="ORF">KDD93_02725</name>
</gene>
<protein>
    <submittedName>
        <fullName evidence="2">4-hydroxy-3-methylbut-2-en-1-yl diphosphate synthase</fullName>
    </submittedName>
</protein>